<dbReference type="EC" id="3.1.3.23" evidence="1"/>
<comment type="caution">
    <text evidence="1">The sequence shown here is derived from an EMBL/GenBank/DDBJ whole genome shotgun (WGS) entry which is preliminary data.</text>
</comment>
<dbReference type="EMBL" id="VSSQ01052343">
    <property type="protein sequence ID" value="MPN06442.1"/>
    <property type="molecule type" value="Genomic_DNA"/>
</dbReference>
<dbReference type="Gene3D" id="3.40.50.1000">
    <property type="entry name" value="HAD superfamily/HAD-like"/>
    <property type="match status" value="1"/>
</dbReference>
<reference evidence="1" key="1">
    <citation type="submission" date="2019-08" db="EMBL/GenBank/DDBJ databases">
        <authorList>
            <person name="Kucharzyk K."/>
            <person name="Murdoch R.W."/>
            <person name="Higgins S."/>
            <person name="Loffler F."/>
        </authorList>
    </citation>
    <scope>NUCLEOTIDE SEQUENCE</scope>
</reference>
<protein>
    <submittedName>
        <fullName evidence="1">Sugar phosphatase YidA</fullName>
        <ecNumber evidence="1">3.1.3.23</ecNumber>
    </submittedName>
</protein>
<dbReference type="GO" id="GO:0050308">
    <property type="term" value="F:sugar-phosphatase activity"/>
    <property type="evidence" value="ECO:0007669"/>
    <property type="project" value="UniProtKB-EC"/>
</dbReference>
<sequence>MKQIKMVMADVDGTLLCDEGYVTPKTVAAIRAIKDKGLLFGLATGRDAISCKNLLETWHIAGLVDVIVGMGGGEIDDLSLGIQNSSYPLDGELILQIIQHFEDMDVNFCIPKDGILLGYREDEYIRMLSKGDRLPYQVVDFQKLLQTPQGKLMIICAPTAMPAVMERSNTFRNSSYKSACLKTASVLFEYMDPRVTKTNGLKEALQLHGLTLDNLLVFGDADNDEDMVKNAGIGVAMENGSEKTKRAADHITGDNNHDGIARFLEHYQF</sequence>
<gene>
    <name evidence="1" type="primary">yidA_30</name>
    <name evidence="1" type="ORF">SDC9_153698</name>
</gene>
<dbReference type="PANTHER" id="PTHR10000">
    <property type="entry name" value="PHOSPHOSERINE PHOSPHATASE"/>
    <property type="match status" value="1"/>
</dbReference>
<dbReference type="Gene3D" id="3.30.1240.10">
    <property type="match status" value="1"/>
</dbReference>
<name>A0A645EYV7_9ZZZZ</name>
<dbReference type="SUPFAM" id="SSF56784">
    <property type="entry name" value="HAD-like"/>
    <property type="match status" value="1"/>
</dbReference>
<dbReference type="InterPro" id="IPR036412">
    <property type="entry name" value="HAD-like_sf"/>
</dbReference>
<dbReference type="InterPro" id="IPR023214">
    <property type="entry name" value="HAD_sf"/>
</dbReference>
<organism evidence="1">
    <name type="scientific">bioreactor metagenome</name>
    <dbReference type="NCBI Taxonomy" id="1076179"/>
    <lineage>
        <taxon>unclassified sequences</taxon>
        <taxon>metagenomes</taxon>
        <taxon>ecological metagenomes</taxon>
    </lineage>
</organism>
<evidence type="ECO:0000313" key="1">
    <source>
        <dbReference type="EMBL" id="MPN06442.1"/>
    </source>
</evidence>
<proteinExistence type="predicted"/>
<dbReference type="PANTHER" id="PTHR10000:SF8">
    <property type="entry name" value="HAD SUPERFAMILY HYDROLASE-LIKE, TYPE 3"/>
    <property type="match status" value="1"/>
</dbReference>
<accession>A0A645EYV7</accession>
<keyword evidence="1" id="KW-0378">Hydrolase</keyword>
<dbReference type="GO" id="GO:0000287">
    <property type="term" value="F:magnesium ion binding"/>
    <property type="evidence" value="ECO:0007669"/>
    <property type="project" value="TreeGrafter"/>
</dbReference>
<dbReference type="AlphaFoldDB" id="A0A645EYV7"/>
<dbReference type="NCBIfam" id="TIGR00099">
    <property type="entry name" value="Cof-subfamily"/>
    <property type="match status" value="1"/>
</dbReference>
<dbReference type="GO" id="GO:0005829">
    <property type="term" value="C:cytosol"/>
    <property type="evidence" value="ECO:0007669"/>
    <property type="project" value="TreeGrafter"/>
</dbReference>
<dbReference type="InterPro" id="IPR000150">
    <property type="entry name" value="Cof"/>
</dbReference>
<dbReference type="Pfam" id="PF08282">
    <property type="entry name" value="Hydrolase_3"/>
    <property type="match status" value="1"/>
</dbReference>